<protein>
    <submittedName>
        <fullName evidence="2">Uncharacterized protein</fullName>
    </submittedName>
</protein>
<evidence type="ECO:0000313" key="3">
    <source>
        <dbReference type="Proteomes" id="UP000235672"/>
    </source>
</evidence>
<feature type="compositionally biased region" description="Basic and acidic residues" evidence="1">
    <location>
        <begin position="601"/>
        <end position="625"/>
    </location>
</feature>
<accession>A0A2J6QEC4</accession>
<dbReference type="EMBL" id="KZ613472">
    <property type="protein sequence ID" value="PMD24578.1"/>
    <property type="molecule type" value="Genomic_DNA"/>
</dbReference>
<reference evidence="2 3" key="1">
    <citation type="submission" date="2016-05" db="EMBL/GenBank/DDBJ databases">
        <title>A degradative enzymes factory behind the ericoid mycorrhizal symbiosis.</title>
        <authorList>
            <consortium name="DOE Joint Genome Institute"/>
            <person name="Martino E."/>
            <person name="Morin E."/>
            <person name="Grelet G."/>
            <person name="Kuo A."/>
            <person name="Kohler A."/>
            <person name="Daghino S."/>
            <person name="Barry K."/>
            <person name="Choi C."/>
            <person name="Cichocki N."/>
            <person name="Clum A."/>
            <person name="Copeland A."/>
            <person name="Hainaut M."/>
            <person name="Haridas S."/>
            <person name="Labutti K."/>
            <person name="Lindquist E."/>
            <person name="Lipzen A."/>
            <person name="Khouja H.-R."/>
            <person name="Murat C."/>
            <person name="Ohm R."/>
            <person name="Olson A."/>
            <person name="Spatafora J."/>
            <person name="Veneault-Fourrey C."/>
            <person name="Henrissat B."/>
            <person name="Grigoriev I."/>
            <person name="Martin F."/>
            <person name="Perotto S."/>
        </authorList>
    </citation>
    <scope>NUCLEOTIDE SEQUENCE [LARGE SCALE GENOMIC DNA]</scope>
    <source>
        <strain evidence="2 3">UAMH 7357</strain>
    </source>
</reference>
<proteinExistence type="predicted"/>
<feature type="compositionally biased region" description="Basic and acidic residues" evidence="1">
    <location>
        <begin position="49"/>
        <end position="59"/>
    </location>
</feature>
<feature type="compositionally biased region" description="Low complexity" evidence="1">
    <location>
        <begin position="591"/>
        <end position="600"/>
    </location>
</feature>
<feature type="region of interest" description="Disordered" evidence="1">
    <location>
        <begin position="209"/>
        <end position="231"/>
    </location>
</feature>
<dbReference type="OrthoDB" id="3565226at2759"/>
<organism evidence="2 3">
    <name type="scientific">Hyaloscypha hepaticicola</name>
    <dbReference type="NCBI Taxonomy" id="2082293"/>
    <lineage>
        <taxon>Eukaryota</taxon>
        <taxon>Fungi</taxon>
        <taxon>Dikarya</taxon>
        <taxon>Ascomycota</taxon>
        <taxon>Pezizomycotina</taxon>
        <taxon>Leotiomycetes</taxon>
        <taxon>Helotiales</taxon>
        <taxon>Hyaloscyphaceae</taxon>
        <taxon>Hyaloscypha</taxon>
    </lineage>
</organism>
<feature type="region of interest" description="Disordered" evidence="1">
    <location>
        <begin position="569"/>
        <end position="625"/>
    </location>
</feature>
<gene>
    <name evidence="2" type="ORF">NA56DRAFT_745974</name>
</gene>
<feature type="region of interest" description="Disordered" evidence="1">
    <location>
        <begin position="31"/>
        <end position="89"/>
    </location>
</feature>
<dbReference type="AlphaFoldDB" id="A0A2J6QEC4"/>
<dbReference type="Proteomes" id="UP000235672">
    <property type="component" value="Unassembled WGS sequence"/>
</dbReference>
<sequence>MIENKTHVYLKSRPLLPPRVVRQQRESAILLESLGPSQGPSEATNLPLDAKRRSAEESYKPSQFDSKSMVEVSRATPNTGKNDRHSTSSLPEGYHQGCSCFNHDLHNSTCPKDCRNTMQILQRASSYPHGYSNPSSEHSAKLIPLEHKSSGVFSVKSPAIFTGGTRAMNTSSPCVHVANNSTSRITTLPSQLFRPQYQANLHDAGKSIQDGRLMESQNKPADDTGITGKETRQGDYYGALQQQQYAGNWNDEGRGRHNAQLQKSPNINDYEVASQNSKSPPMSRHDGVSRITEGCTNEYGLALPNLNESARSMQGQLPFYSTGNINPPPVEYRGTAPQSTEENRQQAEQLRGLNSLEIYENKESIHHMIGNDEQRAKGVYVATRTNSTCSTCSSPVSPNEETLTNRRSSAQSTCFDLRTDEGTYGAVGVLDYMRAFECEVDVWSYDPSKYKAGPMVPPVTLLFDTQCEGSNWIAQNIVNELGARPVRLNKDEEFVASNGQLMKAFFKITLWFGNSQVASSKRVECADFLVHPVEDVPFDMLLGASDCLRLKIIQRPRFFALAHRKLSPSEKKDMKERMAQHNRNLEERQRQTSQWTQRQSTKQERQSVEHNVWRKELPKCEEHKR</sequence>
<feature type="compositionally biased region" description="Basic and acidic residues" evidence="1">
    <location>
        <begin position="569"/>
        <end position="590"/>
    </location>
</feature>
<keyword evidence="3" id="KW-1185">Reference proteome</keyword>
<evidence type="ECO:0000313" key="2">
    <source>
        <dbReference type="EMBL" id="PMD24578.1"/>
    </source>
</evidence>
<name>A0A2J6QEC4_9HELO</name>
<feature type="compositionally biased region" description="Polar residues" evidence="1">
    <location>
        <begin position="35"/>
        <end position="44"/>
    </location>
</feature>
<evidence type="ECO:0000256" key="1">
    <source>
        <dbReference type="SAM" id="MobiDB-lite"/>
    </source>
</evidence>